<feature type="non-terminal residue" evidence="5">
    <location>
        <position position="1032"/>
    </location>
</feature>
<evidence type="ECO:0000256" key="1">
    <source>
        <dbReference type="ARBA" id="ARBA00022527"/>
    </source>
</evidence>
<dbReference type="Gene3D" id="1.10.510.10">
    <property type="entry name" value="Transferase(Phosphotransferase) domain 1"/>
    <property type="match status" value="1"/>
</dbReference>
<dbReference type="GO" id="GO:0004674">
    <property type="term" value="F:protein serine/threonine kinase activity"/>
    <property type="evidence" value="ECO:0007669"/>
    <property type="project" value="UniProtKB-KW"/>
</dbReference>
<feature type="compositionally biased region" description="Polar residues" evidence="4">
    <location>
        <begin position="1"/>
        <end position="19"/>
    </location>
</feature>
<dbReference type="GO" id="GO:0006950">
    <property type="term" value="P:response to stress"/>
    <property type="evidence" value="ECO:0007669"/>
    <property type="project" value="UniProtKB-ARBA"/>
</dbReference>
<reference evidence="5" key="1">
    <citation type="submission" date="2020-11" db="EMBL/GenBank/DDBJ databases">
        <authorList>
            <person name="Tran Van P."/>
        </authorList>
    </citation>
    <scope>NUCLEOTIDE SEQUENCE</scope>
</reference>
<feature type="region of interest" description="Disordered" evidence="4">
    <location>
        <begin position="844"/>
        <end position="863"/>
    </location>
</feature>
<keyword evidence="2" id="KW-0547">Nucleotide-binding</keyword>
<dbReference type="GO" id="GO:0005524">
    <property type="term" value="F:ATP binding"/>
    <property type="evidence" value="ECO:0007669"/>
    <property type="project" value="UniProtKB-UniRule"/>
</dbReference>
<proteinExistence type="predicted"/>
<feature type="non-terminal residue" evidence="5">
    <location>
        <position position="1"/>
    </location>
</feature>
<feature type="region of interest" description="Disordered" evidence="4">
    <location>
        <begin position="111"/>
        <end position="133"/>
    </location>
</feature>
<feature type="compositionally biased region" description="Basic and acidic residues" evidence="4">
    <location>
        <begin position="492"/>
        <end position="516"/>
    </location>
</feature>
<feature type="compositionally biased region" description="Polar residues" evidence="4">
    <location>
        <begin position="82"/>
        <end position="95"/>
    </location>
</feature>
<organism evidence="5">
    <name type="scientific">Cyprideis torosa</name>
    <dbReference type="NCBI Taxonomy" id="163714"/>
    <lineage>
        <taxon>Eukaryota</taxon>
        <taxon>Metazoa</taxon>
        <taxon>Ecdysozoa</taxon>
        <taxon>Arthropoda</taxon>
        <taxon>Crustacea</taxon>
        <taxon>Oligostraca</taxon>
        <taxon>Ostracoda</taxon>
        <taxon>Podocopa</taxon>
        <taxon>Podocopida</taxon>
        <taxon>Cytherocopina</taxon>
        <taxon>Cytheroidea</taxon>
        <taxon>Cytherideidae</taxon>
        <taxon>Cyprideis</taxon>
    </lineage>
</organism>
<dbReference type="SMART" id="SM00220">
    <property type="entry name" value="S_TKc"/>
    <property type="match status" value="1"/>
</dbReference>
<dbReference type="PROSITE" id="PS00107">
    <property type="entry name" value="PROTEIN_KINASE_ATP"/>
    <property type="match status" value="1"/>
</dbReference>
<keyword evidence="1" id="KW-0418">Kinase</keyword>
<feature type="region of interest" description="Disordered" evidence="4">
    <location>
        <begin position="598"/>
        <end position="637"/>
    </location>
</feature>
<gene>
    <name evidence="5" type="ORF">CTOB1V02_LOCUS10462</name>
</gene>
<feature type="compositionally biased region" description="Low complexity" evidence="4">
    <location>
        <begin position="114"/>
        <end position="125"/>
    </location>
</feature>
<feature type="region of interest" description="Disordered" evidence="4">
    <location>
        <begin position="1"/>
        <end position="95"/>
    </location>
</feature>
<sequence length="1032" mass="115179">PLNKKSFSSIQKSYRQLSLTGAVGETSMADGQRLGRAHRSQPGSSSAISSNRRHRRLPEKTSEDTLTKVTTLEPESGPRLNNLAQKDTASPSPTQIKVRQHSNVNVIRNNIPHTTRTSNTGTTGRLVTEGSRISPGTVVPGGIPYISYQELSDATECFHKDNLLGRGGFGAVYLGTWKGTRVAIKRMEPRIRNQAVGHHEDFFVEYAVLNQFRHTNILELFGVSSSDDGNAVCLIYKFMKNGSLQDRLNCKGGTAPLTWEQRVSIALGVACGLRYLHTLSSKPIVHGDIKSANILLDEALTPKLGDFGLAREGPDGIATHVEVLYDMSTGKCGYVMMGGVKRPHREAVEAAWKSGTLDGLRDERPLVSRAGDIIFRRFIELGRKCTAYQRQARPGMVQVHEMLLAIQAEVEKLVESPTRELSLSVSSSVLPGRRSVEGEWDIQAKLISLTPRPKRSLVLWENPFSADEQKENMAPSLRRFSVPFSNELLEAKEEQDLTGQGDHHVGLDDPKAEREGFNSVNPSDEEKNKLVEERDETVETEEVEMVKVGGDTMEKEDQSVRVDVQIAEASENVEMREVDATGVEIEKVDERGNVVEEAEREVGTVEDEDKPMKPQDENRTMEMKDDETDENAAEEERFQKPLSEMEVMKKNVEVVERDELEEEIVLTINGPMASGTRRFSKPVKINLGLCRPSTRTKQSDVSHSSLGPLETFRAPRIRRNEDLQETSEEEASLRLCLPSPSSKAWLASNDETEELSVKGLSLAEKVFSDILEKESASSFEPVQMQMNNLNANDADAAPRELETVREPEIPVENQKIRTQELPASNKIEMPDIVMTEVEHSKDAEVPSFPKLSSGEKLSPPKCKWQKSSTGIVFRSNSSEDSIALRRSRVSYEQSGRISATDNVTENSVHSCNKAPVPLDISESERLMADEMSTALLKEVQQEEEQLLKEGKRSPFHASGRNLPPASSSALTRAKTLLLCEDPVSLTSNLEGFQCQQCEILLLEKKSWVPNPQFLDLQQRLENQFRYQQKLWL</sequence>
<feature type="compositionally biased region" description="Acidic residues" evidence="4">
    <location>
        <begin position="624"/>
        <end position="633"/>
    </location>
</feature>
<dbReference type="PROSITE" id="PS00108">
    <property type="entry name" value="PROTEIN_KINASE_ST"/>
    <property type="match status" value="1"/>
</dbReference>
<dbReference type="PROSITE" id="PS50011">
    <property type="entry name" value="PROTEIN_KINASE_DOM"/>
    <property type="match status" value="1"/>
</dbReference>
<dbReference type="OrthoDB" id="6381377at2759"/>
<name>A0A7R8WPJ1_9CRUS</name>
<keyword evidence="1" id="KW-0723">Serine/threonine-protein kinase</keyword>
<dbReference type="PANTHER" id="PTHR47989:SF62">
    <property type="entry name" value="OS05G0423500 PROTEIN"/>
    <property type="match status" value="1"/>
</dbReference>
<dbReference type="InterPro" id="IPR001245">
    <property type="entry name" value="Ser-Thr/Tyr_kinase_cat_dom"/>
</dbReference>
<evidence type="ECO:0000256" key="3">
    <source>
        <dbReference type="ARBA" id="ARBA00022840"/>
    </source>
</evidence>
<evidence type="ECO:0000313" key="5">
    <source>
        <dbReference type="EMBL" id="CAD7232630.1"/>
    </source>
</evidence>
<dbReference type="EMBL" id="OB664904">
    <property type="protein sequence ID" value="CAD7232630.1"/>
    <property type="molecule type" value="Genomic_DNA"/>
</dbReference>
<feature type="compositionally biased region" description="Polar residues" evidence="4">
    <location>
        <begin position="41"/>
        <end position="50"/>
    </location>
</feature>
<protein>
    <submittedName>
        <fullName evidence="5">Uncharacterized protein</fullName>
    </submittedName>
</protein>
<evidence type="ECO:0000256" key="2">
    <source>
        <dbReference type="ARBA" id="ARBA00022741"/>
    </source>
</evidence>
<dbReference type="SUPFAM" id="SSF56112">
    <property type="entry name" value="Protein kinase-like (PK-like)"/>
    <property type="match status" value="1"/>
</dbReference>
<dbReference type="Pfam" id="PF07714">
    <property type="entry name" value="PK_Tyr_Ser-Thr"/>
    <property type="match status" value="1"/>
</dbReference>
<accession>A0A7R8WPJ1</accession>
<dbReference type="Gene3D" id="3.30.200.20">
    <property type="entry name" value="Phosphorylase Kinase, domain 1"/>
    <property type="match status" value="1"/>
</dbReference>
<feature type="compositionally biased region" description="Acidic residues" evidence="4">
    <location>
        <begin position="598"/>
        <end position="609"/>
    </location>
</feature>
<evidence type="ECO:0000256" key="4">
    <source>
        <dbReference type="SAM" id="MobiDB-lite"/>
    </source>
</evidence>
<keyword evidence="1" id="KW-0808">Transferase</keyword>
<feature type="region of interest" description="Disordered" evidence="4">
    <location>
        <begin position="492"/>
        <end position="539"/>
    </location>
</feature>
<dbReference type="InterPro" id="IPR008271">
    <property type="entry name" value="Ser/Thr_kinase_AS"/>
</dbReference>
<keyword evidence="3" id="KW-0067">ATP-binding</keyword>
<feature type="compositionally biased region" description="Basic and acidic residues" evidence="4">
    <location>
        <begin position="610"/>
        <end position="623"/>
    </location>
</feature>
<dbReference type="InterPro" id="IPR017441">
    <property type="entry name" value="Protein_kinase_ATP_BS"/>
</dbReference>
<dbReference type="AlphaFoldDB" id="A0A7R8WPJ1"/>
<dbReference type="PANTHER" id="PTHR47989">
    <property type="entry name" value="OS01G0750732 PROTEIN"/>
    <property type="match status" value="1"/>
</dbReference>
<dbReference type="InterPro" id="IPR000719">
    <property type="entry name" value="Prot_kinase_dom"/>
</dbReference>
<dbReference type="InterPro" id="IPR011009">
    <property type="entry name" value="Kinase-like_dom_sf"/>
</dbReference>
<feature type="region of interest" description="Disordered" evidence="4">
    <location>
        <begin position="947"/>
        <end position="966"/>
    </location>
</feature>